<evidence type="ECO:0000256" key="1">
    <source>
        <dbReference type="SAM" id="MobiDB-lite"/>
    </source>
</evidence>
<evidence type="ECO:0000313" key="3">
    <source>
        <dbReference type="Proteomes" id="UP000799424"/>
    </source>
</evidence>
<feature type="region of interest" description="Disordered" evidence="1">
    <location>
        <begin position="140"/>
        <end position="160"/>
    </location>
</feature>
<accession>A0A6A7AJ58</accession>
<dbReference type="Proteomes" id="UP000799424">
    <property type="component" value="Unassembled WGS sequence"/>
</dbReference>
<feature type="compositionally biased region" description="Polar residues" evidence="1">
    <location>
        <begin position="1"/>
        <end position="21"/>
    </location>
</feature>
<organism evidence="2 3">
    <name type="scientific">Ophiobolus disseminans</name>
    <dbReference type="NCBI Taxonomy" id="1469910"/>
    <lineage>
        <taxon>Eukaryota</taxon>
        <taxon>Fungi</taxon>
        <taxon>Dikarya</taxon>
        <taxon>Ascomycota</taxon>
        <taxon>Pezizomycotina</taxon>
        <taxon>Dothideomycetes</taxon>
        <taxon>Pleosporomycetidae</taxon>
        <taxon>Pleosporales</taxon>
        <taxon>Pleosporineae</taxon>
        <taxon>Phaeosphaeriaceae</taxon>
        <taxon>Ophiobolus</taxon>
    </lineage>
</organism>
<sequence length="419" mass="46660">MPVTPKSASRNFGDTVMTSESVLVPPSPGFPGAPSNIPQVPAEGPSIPIRRSTRIRRKPCSCIGGGTAAGVKKAAPKARTSVLQKLIDTVAAGAAKAAQNEVKEPFRFLDLPSGTCITRLDRQRTLASDVEDRKINEELVTSKKRRGGKKGSSKNLERDTNRPFFGLTQVCRQLRAEFRPIFLAKQEVGMDLTEVVQYLKTFYFDAPSQYDRLFEEEGRRSNDMPFNGNLTIAVGEKPLELEKNKHGIEVIPLLDLWANSWKIEAGFGRYSKKDYQPRADGEAKDLYRLFGRRVLRNRTCSAMNSIWRSILRTRSLASVTLHRKPAPCSVKLASLPPGPARSLALLSLGTVLPNPLPEKVMVKTKPFIHILFRAECAEPWMTKRVSDAPVNWLAERGFGSMEHFHVHVGVAREGFDKRV</sequence>
<gene>
    <name evidence="2" type="ORF">CC86DRAFT_341404</name>
</gene>
<name>A0A6A7AJ58_9PLEO</name>
<feature type="compositionally biased region" description="Basic residues" evidence="1">
    <location>
        <begin position="142"/>
        <end position="152"/>
    </location>
</feature>
<keyword evidence="3" id="KW-1185">Reference proteome</keyword>
<feature type="region of interest" description="Disordered" evidence="1">
    <location>
        <begin position="1"/>
        <end position="36"/>
    </location>
</feature>
<evidence type="ECO:0000313" key="2">
    <source>
        <dbReference type="EMBL" id="KAF2832727.1"/>
    </source>
</evidence>
<dbReference type="OrthoDB" id="3795901at2759"/>
<proteinExistence type="predicted"/>
<reference evidence="2" key="1">
    <citation type="journal article" date="2020" name="Stud. Mycol.">
        <title>101 Dothideomycetes genomes: a test case for predicting lifestyles and emergence of pathogens.</title>
        <authorList>
            <person name="Haridas S."/>
            <person name="Albert R."/>
            <person name="Binder M."/>
            <person name="Bloem J."/>
            <person name="Labutti K."/>
            <person name="Salamov A."/>
            <person name="Andreopoulos B."/>
            <person name="Baker S."/>
            <person name="Barry K."/>
            <person name="Bills G."/>
            <person name="Bluhm B."/>
            <person name="Cannon C."/>
            <person name="Castanera R."/>
            <person name="Culley D."/>
            <person name="Daum C."/>
            <person name="Ezra D."/>
            <person name="Gonzalez J."/>
            <person name="Henrissat B."/>
            <person name="Kuo A."/>
            <person name="Liang C."/>
            <person name="Lipzen A."/>
            <person name="Lutzoni F."/>
            <person name="Magnuson J."/>
            <person name="Mondo S."/>
            <person name="Nolan M."/>
            <person name="Ohm R."/>
            <person name="Pangilinan J."/>
            <person name="Park H.-J."/>
            <person name="Ramirez L."/>
            <person name="Alfaro M."/>
            <person name="Sun H."/>
            <person name="Tritt A."/>
            <person name="Yoshinaga Y."/>
            <person name="Zwiers L.-H."/>
            <person name="Turgeon B."/>
            <person name="Goodwin S."/>
            <person name="Spatafora J."/>
            <person name="Crous P."/>
            <person name="Grigoriev I."/>
        </authorList>
    </citation>
    <scope>NUCLEOTIDE SEQUENCE</scope>
    <source>
        <strain evidence="2">CBS 113818</strain>
    </source>
</reference>
<dbReference type="EMBL" id="MU006217">
    <property type="protein sequence ID" value="KAF2832727.1"/>
    <property type="molecule type" value="Genomic_DNA"/>
</dbReference>
<dbReference type="AlphaFoldDB" id="A0A6A7AJ58"/>
<protein>
    <submittedName>
        <fullName evidence="2">Uncharacterized protein</fullName>
    </submittedName>
</protein>